<dbReference type="GO" id="GO:0004190">
    <property type="term" value="F:aspartic-type endopeptidase activity"/>
    <property type="evidence" value="ECO:0007669"/>
    <property type="project" value="UniProtKB-KW"/>
</dbReference>
<comment type="subunit">
    <text evidence="2">Component of the NuA4 histone acetyltransferase complex.</text>
</comment>
<dbReference type="GO" id="GO:0046872">
    <property type="term" value="F:metal ion binding"/>
    <property type="evidence" value="ECO:0007669"/>
    <property type="project" value="UniProtKB-KW"/>
</dbReference>
<dbReference type="GO" id="GO:0003723">
    <property type="term" value="F:RNA binding"/>
    <property type="evidence" value="ECO:0007669"/>
    <property type="project" value="UniProtKB-KW"/>
</dbReference>
<dbReference type="GO" id="GO:0006310">
    <property type="term" value="P:DNA recombination"/>
    <property type="evidence" value="ECO:0007669"/>
    <property type="project" value="UniProtKB-KW"/>
</dbReference>
<dbReference type="GO" id="GO:0005739">
    <property type="term" value="C:mitochondrion"/>
    <property type="evidence" value="ECO:0007669"/>
    <property type="project" value="UniProtKB-SubCell"/>
</dbReference>
<feature type="region of interest" description="Disordered" evidence="20">
    <location>
        <begin position="1"/>
        <end position="149"/>
    </location>
</feature>
<dbReference type="Gene3D" id="2.40.50.40">
    <property type="match status" value="1"/>
</dbReference>
<keyword evidence="18" id="KW-0496">Mitochondrion</keyword>
<dbReference type="InterPro" id="IPR000953">
    <property type="entry name" value="Chromo/chromo_shadow_dom"/>
</dbReference>
<dbReference type="Pfam" id="PF24626">
    <property type="entry name" value="SH3_Tf2-1"/>
    <property type="match status" value="1"/>
</dbReference>
<evidence type="ECO:0000256" key="14">
    <source>
        <dbReference type="ARBA" id="ARBA00022908"/>
    </source>
</evidence>
<evidence type="ECO:0000256" key="6">
    <source>
        <dbReference type="ARBA" id="ARBA00022695"/>
    </source>
</evidence>
<dbReference type="CDD" id="cd01647">
    <property type="entry name" value="RT_LTR"/>
    <property type="match status" value="1"/>
</dbReference>
<dbReference type="InterPro" id="IPR021109">
    <property type="entry name" value="Peptidase_aspartic_dom_sf"/>
</dbReference>
<feature type="compositionally biased region" description="Basic and acidic residues" evidence="20">
    <location>
        <begin position="86"/>
        <end position="114"/>
    </location>
</feature>
<keyword evidence="6" id="KW-0548">Nucleotidyltransferase</keyword>
<evidence type="ECO:0000259" key="22">
    <source>
        <dbReference type="PROSITE" id="PS50878"/>
    </source>
</evidence>
<evidence type="ECO:0000256" key="17">
    <source>
        <dbReference type="ARBA" id="ARBA00023125"/>
    </source>
</evidence>
<dbReference type="Proteomes" id="UP000481858">
    <property type="component" value="Unassembled WGS sequence"/>
</dbReference>
<dbReference type="Gene3D" id="3.10.10.10">
    <property type="entry name" value="HIV Type 1 Reverse Transcriptase, subunit A, domain 1"/>
    <property type="match status" value="1"/>
</dbReference>
<dbReference type="PANTHER" id="PTHR37984:SF5">
    <property type="entry name" value="PROTEIN NYNRIN-LIKE"/>
    <property type="match status" value="1"/>
</dbReference>
<organism evidence="24 25">
    <name type="scientific">Xylaria multiplex</name>
    <dbReference type="NCBI Taxonomy" id="323545"/>
    <lineage>
        <taxon>Eukaryota</taxon>
        <taxon>Fungi</taxon>
        <taxon>Dikarya</taxon>
        <taxon>Ascomycota</taxon>
        <taxon>Pezizomycotina</taxon>
        <taxon>Sordariomycetes</taxon>
        <taxon>Xylariomycetidae</taxon>
        <taxon>Xylariales</taxon>
        <taxon>Xylariaceae</taxon>
        <taxon>Xylaria</taxon>
    </lineage>
</organism>
<dbReference type="GO" id="GO:0003887">
    <property type="term" value="F:DNA-directed DNA polymerase activity"/>
    <property type="evidence" value="ECO:0007669"/>
    <property type="project" value="UniProtKB-KW"/>
</dbReference>
<evidence type="ECO:0000256" key="10">
    <source>
        <dbReference type="ARBA" id="ARBA00022759"/>
    </source>
</evidence>
<accession>A0A7C8IGX1</accession>
<evidence type="ECO:0000256" key="9">
    <source>
        <dbReference type="ARBA" id="ARBA00022750"/>
    </source>
</evidence>
<keyword evidence="7" id="KW-0540">Nuclease</keyword>
<name>A0A7C8IGX1_9PEZI</name>
<evidence type="ECO:0000256" key="3">
    <source>
        <dbReference type="ARBA" id="ARBA00012493"/>
    </source>
</evidence>
<evidence type="ECO:0000256" key="5">
    <source>
        <dbReference type="ARBA" id="ARBA00022679"/>
    </source>
</evidence>
<dbReference type="SMART" id="SM00298">
    <property type="entry name" value="CHROMO"/>
    <property type="match status" value="1"/>
</dbReference>
<reference evidence="24 25" key="1">
    <citation type="submission" date="2019-12" db="EMBL/GenBank/DDBJ databases">
        <title>Draft genome sequence of the ascomycete Xylaria multiplex DSM 110363.</title>
        <authorList>
            <person name="Buettner E."/>
            <person name="Kellner H."/>
        </authorList>
    </citation>
    <scope>NUCLEOTIDE SEQUENCE [LARGE SCALE GENOMIC DNA]</scope>
    <source>
        <strain evidence="24 25">DSM 110363</strain>
    </source>
</reference>
<keyword evidence="15" id="KW-0695">RNA-directed DNA polymerase</keyword>
<protein>
    <recommendedName>
        <fullName evidence="3">RNA-directed DNA polymerase</fullName>
        <ecNumber evidence="3">2.7.7.49</ecNumber>
    </recommendedName>
</protein>
<dbReference type="InterPro" id="IPR056924">
    <property type="entry name" value="SH3_Tf2-1"/>
</dbReference>
<keyword evidence="5" id="KW-0808">Transferase</keyword>
<evidence type="ECO:0000256" key="8">
    <source>
        <dbReference type="ARBA" id="ARBA00022723"/>
    </source>
</evidence>
<feature type="region of interest" description="Disordered" evidence="20">
    <location>
        <begin position="1019"/>
        <end position="1052"/>
    </location>
</feature>
<dbReference type="PANTHER" id="PTHR37984">
    <property type="entry name" value="PROTEIN CBG26694"/>
    <property type="match status" value="1"/>
</dbReference>
<dbReference type="SUPFAM" id="SSF54160">
    <property type="entry name" value="Chromo domain-like"/>
    <property type="match status" value="1"/>
</dbReference>
<keyword evidence="16" id="KW-0239">DNA-directed DNA polymerase</keyword>
<dbReference type="Pfam" id="PF17921">
    <property type="entry name" value="Integrase_H2C2"/>
    <property type="match status" value="1"/>
</dbReference>
<comment type="subcellular location">
    <subcellularLocation>
        <location evidence="1">Mitochondrion</location>
    </subcellularLocation>
</comment>
<dbReference type="GO" id="GO:0003964">
    <property type="term" value="F:RNA-directed DNA polymerase activity"/>
    <property type="evidence" value="ECO:0007669"/>
    <property type="project" value="UniProtKB-KW"/>
</dbReference>
<dbReference type="PROSITE" id="PS50878">
    <property type="entry name" value="RT_POL"/>
    <property type="match status" value="1"/>
</dbReference>
<evidence type="ECO:0000313" key="24">
    <source>
        <dbReference type="EMBL" id="KAF2963381.1"/>
    </source>
</evidence>
<dbReference type="Gene3D" id="1.10.340.70">
    <property type="match status" value="1"/>
</dbReference>
<dbReference type="GO" id="GO:0003677">
    <property type="term" value="F:DNA binding"/>
    <property type="evidence" value="ECO:0007669"/>
    <property type="project" value="UniProtKB-KW"/>
</dbReference>
<dbReference type="Gene3D" id="3.10.20.370">
    <property type="match status" value="1"/>
</dbReference>
<dbReference type="EMBL" id="WUBL01000208">
    <property type="protein sequence ID" value="KAF2963381.1"/>
    <property type="molecule type" value="Genomic_DNA"/>
</dbReference>
<dbReference type="Gene3D" id="2.40.70.10">
    <property type="entry name" value="Acid Proteases"/>
    <property type="match status" value="1"/>
</dbReference>
<dbReference type="GO" id="GO:0004519">
    <property type="term" value="F:endonuclease activity"/>
    <property type="evidence" value="ECO:0007669"/>
    <property type="project" value="UniProtKB-KW"/>
</dbReference>
<dbReference type="InterPro" id="IPR001584">
    <property type="entry name" value="Integrase_cat-core"/>
</dbReference>
<feature type="domain" description="Reverse transcriptase" evidence="22">
    <location>
        <begin position="546"/>
        <end position="725"/>
    </location>
</feature>
<dbReference type="InterPro" id="IPR016197">
    <property type="entry name" value="Chromo-like_dom_sf"/>
</dbReference>
<gene>
    <name evidence="24" type="ORF">GQX73_g10196</name>
</gene>
<dbReference type="GO" id="GO:0015074">
    <property type="term" value="P:DNA integration"/>
    <property type="evidence" value="ECO:0007669"/>
    <property type="project" value="UniProtKB-KW"/>
</dbReference>
<proteinExistence type="predicted"/>
<dbReference type="OrthoDB" id="5153691at2759"/>
<dbReference type="GO" id="GO:0006508">
    <property type="term" value="P:proteolysis"/>
    <property type="evidence" value="ECO:0007669"/>
    <property type="project" value="UniProtKB-KW"/>
</dbReference>
<keyword evidence="4" id="KW-0645">Protease</keyword>
<dbReference type="InterPro" id="IPR023780">
    <property type="entry name" value="Chromo_domain"/>
</dbReference>
<evidence type="ECO:0000256" key="20">
    <source>
        <dbReference type="SAM" id="MobiDB-lite"/>
    </source>
</evidence>
<dbReference type="InterPro" id="IPR043128">
    <property type="entry name" value="Rev_trsase/Diguanyl_cyclase"/>
</dbReference>
<evidence type="ECO:0000256" key="4">
    <source>
        <dbReference type="ARBA" id="ARBA00022670"/>
    </source>
</evidence>
<keyword evidence="25" id="KW-1185">Reference proteome</keyword>
<dbReference type="InterPro" id="IPR050951">
    <property type="entry name" value="Retrovirus_Pol_polyprotein"/>
</dbReference>
<keyword evidence="9" id="KW-0064">Aspartyl protease</keyword>
<comment type="caution">
    <text evidence="24">The sequence shown here is derived from an EMBL/GenBank/DDBJ whole genome shotgun (WGS) entry which is preliminary data.</text>
</comment>
<dbReference type="InterPro" id="IPR041373">
    <property type="entry name" value="RT_RNaseH"/>
</dbReference>
<keyword evidence="13" id="KW-0694">RNA-binding</keyword>
<keyword evidence="10" id="KW-0255">Endonuclease</keyword>
<keyword evidence="14" id="KW-0229">DNA integration</keyword>
<dbReference type="EC" id="2.7.7.49" evidence="3"/>
<dbReference type="InterPro" id="IPR000477">
    <property type="entry name" value="RT_dom"/>
</dbReference>
<dbReference type="CDD" id="cd00024">
    <property type="entry name" value="CD_CSD"/>
    <property type="match status" value="1"/>
</dbReference>
<evidence type="ECO:0000256" key="18">
    <source>
        <dbReference type="ARBA" id="ARBA00023128"/>
    </source>
</evidence>
<evidence type="ECO:0000256" key="2">
    <source>
        <dbReference type="ARBA" id="ARBA00011353"/>
    </source>
</evidence>
<dbReference type="InterPro" id="IPR041588">
    <property type="entry name" value="Integrase_H2C2"/>
</dbReference>
<sequence length="1585" mass="178345">MPAREQSKLVPQPQPQPLADSTNQITAISHDYSPNIEDLIAIDPADDPTIPSVSEDPKTSSDPAKTSSSNSPSPSPPSSDNTSPPKPDHLSSDPVEAKNPEAKDQGSSREKPESKFVSFSEPLTTEYQGDKALSDSETSDTDATPKPLSVDDALDSLEVRGAPNPNVAHLRVLNRTPHGIAEIYADTCAPMNIMSHDFRNKYYPDHATQRLTEPLHIGGMGGKGPLVTQMVIVPITLLDTDKRPWQRDAKVFLVDELKPGCILGVEFLRSHQLNIKWGSESQNDQLFIGSTGRAIWATSLPVNKPKLHKHKTYTVRAATDCLIEPGEGMTVPVQHPHLPLRTEGYLISPHTIKDPTFTTLGSLLHGICDGQDTGLPFANLGTAPIKLRKGDKLATVQANQIDSSPEVWASHAQTKAPHAISLADILGVEEEEEDEEPEDRYGDGYPFHLPDPPPQSQAPITPIDMSKVDVPQDWPPEVLAKLEYILNKSARLFRNELGRFNDGIQMPIKFKEDANLEDLHQRPYRQSRKDRKAMDSILDPLRDCGVVEKIPLGQPVPIASPAFLVWKKLKPRVVVDLRKVNMRMIGDAYPLPRQDDILGALHGSTVFTVVDVMKGFFQQEIPREDRWKTAFVTAHRGHEQFTVATMGLKTSPSFFQHRMERLFEGYLWKFVLVYIDDVIIFSKNIDEHLEHLDVVFSILAASGCTMSLEKCHFAQHGLEALGVHVSRLGLATTEEKVAAIRQLEMPRTLHDLEQALGLMGFQRNWIYHFAAISAPLQELKTFGFRDCKAKANPARRQYAQRYSLPPVIKAPIPNDKGKITEKEQQTYKKATEDMAILWDRAVRAWDILKKRLCEAVELAHPDYTKPFILRVDSSRGGVGGGLYQIQEDGKLRPVLFLSRLLSPTESRYGICEVETCGLVWTLKKLMHILDHGEVYVYTDHNAIAQSFIDADGRPKVSDRLRTWRLFLSRFAHRLKIIHVPGKTLVDADALSRLPRQRPDQPHAAVEAFVVTRAQAGKVALRQPPQESPEPSERQGPTALPVPTDEKEPQSQAEVRIADVDGVVVASLHISETMKEEFVAAYEKDKSLKTVYRRLTEQLDHPGEMPTLTFHLFRIDPETRLMYFMDPSGDRLAVPFSQRQAILRMAHDNRAHQGIQRTYEYLRTIAFFQKMKAYVTEYIREACPECSATKLSSQRPYGDLLPIETPIIPISILCLDFIVGLPVSKKGNDAILIIVDKTSKFVKTIIGETTHTAEDWAELYLHRVYADWGLPDAFVSDMDKKFVSGLWTALCKAASIDMKVSAAYHHSANGQAERTVQTFINSMVTLLGAKLNPDNWEDYVPHVTHCLNTSTSATTSKSPYEILYGRKAKTFLPIDHTLGENFALAQQTLRQEAADTTALAQARMKLYYDSLHRNLPTLAEGDMVYVRLSKPGHPGYHLNNQTKLSFRKVGPFPVEKVINPRRYRIMLPPWLKWEKDMSIENLIPAHTDKFARPLPEPGGITQDGTEKYIVENIEDHAKMRKPGDDTTRIYYKVKWMGYDDRTWEPLATLREDVPKLLDAYHARTKTARCYLTTLPSLDHFLPNMGF</sequence>
<dbReference type="InParanoid" id="A0A7C8IGX1"/>
<feature type="domain" description="Integrase catalytic" evidence="23">
    <location>
        <begin position="1204"/>
        <end position="1366"/>
    </location>
</feature>
<feature type="compositionally biased region" description="Low complexity" evidence="20">
    <location>
        <begin position="60"/>
        <end position="83"/>
    </location>
</feature>
<evidence type="ECO:0000256" key="19">
    <source>
        <dbReference type="ARBA" id="ARBA00023172"/>
    </source>
</evidence>
<evidence type="ECO:0000256" key="11">
    <source>
        <dbReference type="ARBA" id="ARBA00022801"/>
    </source>
</evidence>
<dbReference type="PROSITE" id="PS50013">
    <property type="entry name" value="CHROMO_2"/>
    <property type="match status" value="1"/>
</dbReference>
<evidence type="ECO:0000259" key="21">
    <source>
        <dbReference type="PROSITE" id="PS50013"/>
    </source>
</evidence>
<dbReference type="SUPFAM" id="SSF53098">
    <property type="entry name" value="Ribonuclease H-like"/>
    <property type="match status" value="1"/>
</dbReference>
<dbReference type="Pfam" id="PF00078">
    <property type="entry name" value="RVT_1"/>
    <property type="match status" value="1"/>
</dbReference>
<evidence type="ECO:0000256" key="12">
    <source>
        <dbReference type="ARBA" id="ARBA00022842"/>
    </source>
</evidence>
<evidence type="ECO:0000256" key="16">
    <source>
        <dbReference type="ARBA" id="ARBA00022932"/>
    </source>
</evidence>
<dbReference type="Pfam" id="PF17917">
    <property type="entry name" value="RT_RNaseH"/>
    <property type="match status" value="1"/>
</dbReference>
<dbReference type="Gene3D" id="3.30.420.10">
    <property type="entry name" value="Ribonuclease H-like superfamily/Ribonuclease H"/>
    <property type="match status" value="1"/>
</dbReference>
<dbReference type="InterPro" id="IPR012337">
    <property type="entry name" value="RNaseH-like_sf"/>
</dbReference>
<dbReference type="InterPro" id="IPR043502">
    <property type="entry name" value="DNA/RNA_pol_sf"/>
</dbReference>
<keyword evidence="17" id="KW-0238">DNA-binding</keyword>
<keyword evidence="8" id="KW-0479">Metal-binding</keyword>
<evidence type="ECO:0000256" key="13">
    <source>
        <dbReference type="ARBA" id="ARBA00022884"/>
    </source>
</evidence>
<dbReference type="CDD" id="cd09274">
    <property type="entry name" value="RNase_HI_RT_Ty3"/>
    <property type="match status" value="1"/>
</dbReference>
<dbReference type="Pfam" id="PF00385">
    <property type="entry name" value="Chromo"/>
    <property type="match status" value="1"/>
</dbReference>
<keyword evidence="19" id="KW-0233">DNA recombination</keyword>
<feature type="domain" description="Chromo" evidence="21">
    <location>
        <begin position="1507"/>
        <end position="1571"/>
    </location>
</feature>
<dbReference type="FunCoup" id="A0A7C8IGX1">
    <property type="interactions" value="10"/>
</dbReference>
<dbReference type="Gene3D" id="3.30.70.270">
    <property type="match status" value="2"/>
</dbReference>
<dbReference type="InterPro" id="IPR036397">
    <property type="entry name" value="RNaseH_sf"/>
</dbReference>
<keyword evidence="12" id="KW-0460">Magnesium</keyword>
<evidence type="ECO:0000313" key="25">
    <source>
        <dbReference type="Proteomes" id="UP000481858"/>
    </source>
</evidence>
<keyword evidence="11" id="KW-0378">Hydrolase</keyword>
<evidence type="ECO:0000259" key="23">
    <source>
        <dbReference type="PROSITE" id="PS50994"/>
    </source>
</evidence>
<evidence type="ECO:0000256" key="7">
    <source>
        <dbReference type="ARBA" id="ARBA00022722"/>
    </source>
</evidence>
<dbReference type="GO" id="GO:0005634">
    <property type="term" value="C:nucleus"/>
    <property type="evidence" value="ECO:0007669"/>
    <property type="project" value="UniProtKB-ARBA"/>
</dbReference>
<dbReference type="PROSITE" id="PS50994">
    <property type="entry name" value="INTEGRASE"/>
    <property type="match status" value="1"/>
</dbReference>
<dbReference type="GO" id="GO:0006338">
    <property type="term" value="P:chromatin remodeling"/>
    <property type="evidence" value="ECO:0007669"/>
    <property type="project" value="UniProtKB-ARBA"/>
</dbReference>
<evidence type="ECO:0000256" key="15">
    <source>
        <dbReference type="ARBA" id="ARBA00022918"/>
    </source>
</evidence>
<dbReference type="SUPFAM" id="SSF56672">
    <property type="entry name" value="DNA/RNA polymerases"/>
    <property type="match status" value="1"/>
</dbReference>
<evidence type="ECO:0000256" key="1">
    <source>
        <dbReference type="ARBA" id="ARBA00004173"/>
    </source>
</evidence>